<keyword evidence="6" id="KW-0145">Chemotaxis</keyword>
<dbReference type="AlphaFoldDB" id="A0A926ET11"/>
<dbReference type="Gene3D" id="1.10.220.30">
    <property type="match status" value="3"/>
</dbReference>
<evidence type="ECO:0000256" key="5">
    <source>
        <dbReference type="ARBA" id="ARBA00022475"/>
    </source>
</evidence>
<dbReference type="SUPFAM" id="SSF48029">
    <property type="entry name" value="FliG"/>
    <property type="match status" value="2"/>
</dbReference>
<dbReference type="GO" id="GO:0003774">
    <property type="term" value="F:cytoskeletal motor activity"/>
    <property type="evidence" value="ECO:0007669"/>
    <property type="project" value="InterPro"/>
</dbReference>
<dbReference type="PIRSF" id="PIRSF003161">
    <property type="entry name" value="FliG"/>
    <property type="match status" value="1"/>
</dbReference>
<keyword evidence="7" id="KW-0283">Flagellar rotation</keyword>
<keyword evidence="9" id="KW-0975">Bacterial flagellum</keyword>
<proteinExistence type="inferred from homology"/>
<dbReference type="InterPro" id="IPR032779">
    <property type="entry name" value="FliG_M"/>
</dbReference>
<keyword evidence="8" id="KW-0472">Membrane</keyword>
<comment type="similarity">
    <text evidence="3">Belongs to the FliG family.</text>
</comment>
<dbReference type="InterPro" id="IPR023087">
    <property type="entry name" value="Flg_Motor_Flig_C"/>
</dbReference>
<sequence length="335" mass="37625">MKSSERNIRKAAILLIALGPDISSSILKLLPDNLIQKVTYEIANIDYVEPYERDMVIEEFVEMASARQYILDGGIDYAKNLLTKALGTQRAMEIMDVLNQIQQKERPFAIARKADPHQLYNLLINEHPQTVALILCYIQPDKAAIVLSQFPSELQTEVAERIGMINRTSPSIIKKIEKIMEAKFSNIIDSESETIGGVKSLVDILNSVDRSTERNIIGNLETNQPDLAEIVKSNLFIFEDIVNLDRSSIQRILREVSNEDLALALKGASEKVVNVVFSNMSKRAAEMLKEDIQFMGPVRLSTVEEAQFKIVGIIRRLDEVGEIIIGRGDQDTVIV</sequence>
<keyword evidence="13" id="KW-0969">Cilium</keyword>
<accession>A0A926ET11</accession>
<dbReference type="GO" id="GO:0006935">
    <property type="term" value="P:chemotaxis"/>
    <property type="evidence" value="ECO:0007669"/>
    <property type="project" value="UniProtKB-KW"/>
</dbReference>
<dbReference type="NCBIfam" id="TIGR00207">
    <property type="entry name" value="fliG"/>
    <property type="match status" value="1"/>
</dbReference>
<keyword evidence="13" id="KW-0966">Cell projection</keyword>
<evidence type="ECO:0000256" key="8">
    <source>
        <dbReference type="ARBA" id="ARBA00023136"/>
    </source>
</evidence>
<evidence type="ECO:0000259" key="12">
    <source>
        <dbReference type="Pfam" id="PF14842"/>
    </source>
</evidence>
<keyword evidence="13" id="KW-0282">Flagellum</keyword>
<dbReference type="GO" id="GO:0071973">
    <property type="term" value="P:bacterial-type flagellum-dependent cell motility"/>
    <property type="evidence" value="ECO:0007669"/>
    <property type="project" value="InterPro"/>
</dbReference>
<comment type="subcellular location">
    <subcellularLocation>
        <location evidence="1">Bacterial flagellum basal body</location>
    </subcellularLocation>
    <subcellularLocation>
        <location evidence="2">Cell membrane</location>
        <topology evidence="2">Peripheral membrane protein</topology>
        <orientation evidence="2">Cytoplasmic side</orientation>
    </subcellularLocation>
</comment>
<reference evidence="13" key="1">
    <citation type="submission" date="2020-08" db="EMBL/GenBank/DDBJ databases">
        <title>Genome public.</title>
        <authorList>
            <person name="Liu C."/>
            <person name="Sun Q."/>
        </authorList>
    </citation>
    <scope>NUCLEOTIDE SEQUENCE</scope>
    <source>
        <strain evidence="13">BX21</strain>
    </source>
</reference>
<dbReference type="InterPro" id="IPR028263">
    <property type="entry name" value="FliG_N"/>
</dbReference>
<name>A0A926ET11_9FIRM</name>
<comment type="caution">
    <text evidence="13">The sequence shown here is derived from an EMBL/GenBank/DDBJ whole genome shotgun (WGS) entry which is preliminary data.</text>
</comment>
<dbReference type="Pfam" id="PF14842">
    <property type="entry name" value="FliG_N"/>
    <property type="match status" value="1"/>
</dbReference>
<dbReference type="PRINTS" id="PR00954">
    <property type="entry name" value="FLGMOTORFLIG"/>
</dbReference>
<protein>
    <recommendedName>
        <fullName evidence="4">Flagellar motor switch protein FliG</fullName>
    </recommendedName>
</protein>
<evidence type="ECO:0000259" key="10">
    <source>
        <dbReference type="Pfam" id="PF01706"/>
    </source>
</evidence>
<dbReference type="Proteomes" id="UP000601171">
    <property type="component" value="Unassembled WGS sequence"/>
</dbReference>
<feature type="domain" description="Flagellar motor switch protein FliG N-terminal" evidence="12">
    <location>
        <begin position="8"/>
        <end position="106"/>
    </location>
</feature>
<dbReference type="Pfam" id="PF14841">
    <property type="entry name" value="FliG_M"/>
    <property type="match status" value="1"/>
</dbReference>
<gene>
    <name evidence="13" type="primary">fliG</name>
    <name evidence="13" type="ORF">H8707_08740</name>
</gene>
<dbReference type="FunFam" id="1.10.220.30:FF:000001">
    <property type="entry name" value="Flagellar motor switch protein FliG"/>
    <property type="match status" value="1"/>
</dbReference>
<feature type="domain" description="Flagellar motor switch protein FliG middle" evidence="11">
    <location>
        <begin position="116"/>
        <end position="188"/>
    </location>
</feature>
<keyword evidence="14" id="KW-1185">Reference proteome</keyword>
<evidence type="ECO:0000256" key="7">
    <source>
        <dbReference type="ARBA" id="ARBA00022779"/>
    </source>
</evidence>
<evidence type="ECO:0000256" key="2">
    <source>
        <dbReference type="ARBA" id="ARBA00004413"/>
    </source>
</evidence>
<keyword evidence="5" id="KW-1003">Cell membrane</keyword>
<evidence type="ECO:0000256" key="3">
    <source>
        <dbReference type="ARBA" id="ARBA00010299"/>
    </source>
</evidence>
<evidence type="ECO:0000256" key="9">
    <source>
        <dbReference type="ARBA" id="ARBA00023143"/>
    </source>
</evidence>
<dbReference type="PANTHER" id="PTHR30534">
    <property type="entry name" value="FLAGELLAR MOTOR SWITCH PROTEIN FLIG"/>
    <property type="match status" value="1"/>
</dbReference>
<organism evidence="13 14">
    <name type="scientific">Paratissierella segnis</name>
    <dbReference type="NCBI Taxonomy" id="2763679"/>
    <lineage>
        <taxon>Bacteria</taxon>
        <taxon>Bacillati</taxon>
        <taxon>Bacillota</taxon>
        <taxon>Tissierellia</taxon>
        <taxon>Tissierellales</taxon>
        <taxon>Tissierellaceae</taxon>
        <taxon>Paratissierella</taxon>
    </lineage>
</organism>
<evidence type="ECO:0000256" key="1">
    <source>
        <dbReference type="ARBA" id="ARBA00004117"/>
    </source>
</evidence>
<dbReference type="RefSeq" id="WP_262429775.1">
    <property type="nucleotide sequence ID" value="NZ_JACRTG010000018.1"/>
</dbReference>
<evidence type="ECO:0000313" key="13">
    <source>
        <dbReference type="EMBL" id="MBC8588326.1"/>
    </source>
</evidence>
<dbReference type="InterPro" id="IPR011002">
    <property type="entry name" value="FliG_a-hlx"/>
</dbReference>
<dbReference type="EMBL" id="JACRTG010000018">
    <property type="protein sequence ID" value="MBC8588326.1"/>
    <property type="molecule type" value="Genomic_DNA"/>
</dbReference>
<dbReference type="Pfam" id="PF01706">
    <property type="entry name" value="FliG_C"/>
    <property type="match status" value="1"/>
</dbReference>
<evidence type="ECO:0000256" key="6">
    <source>
        <dbReference type="ARBA" id="ARBA00022500"/>
    </source>
</evidence>
<evidence type="ECO:0000256" key="4">
    <source>
        <dbReference type="ARBA" id="ARBA00021870"/>
    </source>
</evidence>
<evidence type="ECO:0000313" key="14">
    <source>
        <dbReference type="Proteomes" id="UP000601171"/>
    </source>
</evidence>
<dbReference type="GO" id="GO:0005886">
    <property type="term" value="C:plasma membrane"/>
    <property type="evidence" value="ECO:0007669"/>
    <property type="project" value="UniProtKB-SubCell"/>
</dbReference>
<dbReference type="InterPro" id="IPR000090">
    <property type="entry name" value="Flg_Motor_Flig"/>
</dbReference>
<dbReference type="PANTHER" id="PTHR30534:SF0">
    <property type="entry name" value="FLAGELLAR MOTOR SWITCH PROTEIN FLIG"/>
    <property type="match status" value="1"/>
</dbReference>
<dbReference type="GO" id="GO:0009425">
    <property type="term" value="C:bacterial-type flagellum basal body"/>
    <property type="evidence" value="ECO:0007669"/>
    <property type="project" value="UniProtKB-SubCell"/>
</dbReference>
<feature type="domain" description="Flagellar motor switch protein FliG C-terminal" evidence="10">
    <location>
        <begin position="219"/>
        <end position="325"/>
    </location>
</feature>
<evidence type="ECO:0000259" key="11">
    <source>
        <dbReference type="Pfam" id="PF14841"/>
    </source>
</evidence>